<evidence type="ECO:0008006" key="4">
    <source>
        <dbReference type="Google" id="ProtNLM"/>
    </source>
</evidence>
<feature type="region of interest" description="Disordered" evidence="1">
    <location>
        <begin position="133"/>
        <end position="157"/>
    </location>
</feature>
<protein>
    <recommendedName>
        <fullName evidence="4">Phage terminase small subunit P27 family</fullName>
    </recommendedName>
</protein>
<proteinExistence type="predicted"/>
<dbReference type="RefSeq" id="WP_284381340.1">
    <property type="nucleotide sequence ID" value="NZ_BSNM01000014.1"/>
</dbReference>
<comment type="caution">
    <text evidence="2">The sequence shown here is derived from an EMBL/GenBank/DDBJ whole genome shotgun (WGS) entry which is preliminary data.</text>
</comment>
<dbReference type="Proteomes" id="UP001161389">
    <property type="component" value="Unassembled WGS sequence"/>
</dbReference>
<gene>
    <name evidence="2" type="ORF">GCM10007876_21330</name>
</gene>
<dbReference type="Pfam" id="PF05119">
    <property type="entry name" value="Terminase_4"/>
    <property type="match status" value="1"/>
</dbReference>
<name>A0AA37SBK3_9GAMM</name>
<evidence type="ECO:0000313" key="2">
    <source>
        <dbReference type="EMBL" id="GLQ31654.1"/>
    </source>
</evidence>
<feature type="region of interest" description="Disordered" evidence="1">
    <location>
        <begin position="1"/>
        <end position="36"/>
    </location>
</feature>
<evidence type="ECO:0000313" key="3">
    <source>
        <dbReference type="Proteomes" id="UP001161389"/>
    </source>
</evidence>
<sequence>MARPAKPTALKVVTGNAGKRPLNKNEPKPEVKRPKVPAHLSPKAKTAFRGLCDLLENMGVLTIADGVALELMCDAYAEWRDCRKVVEKEGRTYQTTSMAGELVYKARPEVAMASDAWKRLKAMMGEFGLTPASRTKLQTNKPEEVDPLEEFLNRKRS</sequence>
<dbReference type="EMBL" id="BSNM01000014">
    <property type="protein sequence ID" value="GLQ31654.1"/>
    <property type="molecule type" value="Genomic_DNA"/>
</dbReference>
<evidence type="ECO:0000256" key="1">
    <source>
        <dbReference type="SAM" id="MobiDB-lite"/>
    </source>
</evidence>
<dbReference type="InterPro" id="IPR006448">
    <property type="entry name" value="Phage_term_ssu_P27"/>
</dbReference>
<accession>A0AA37SBK3</accession>
<reference evidence="2" key="2">
    <citation type="submission" date="2023-01" db="EMBL/GenBank/DDBJ databases">
        <title>Draft genome sequence of Litoribrevibacter albus strain NBRC 110071.</title>
        <authorList>
            <person name="Sun Q."/>
            <person name="Mori K."/>
        </authorList>
    </citation>
    <scope>NUCLEOTIDE SEQUENCE</scope>
    <source>
        <strain evidence="2">NBRC 110071</strain>
    </source>
</reference>
<organism evidence="2 3">
    <name type="scientific">Litoribrevibacter albus</name>
    <dbReference type="NCBI Taxonomy" id="1473156"/>
    <lineage>
        <taxon>Bacteria</taxon>
        <taxon>Pseudomonadati</taxon>
        <taxon>Pseudomonadota</taxon>
        <taxon>Gammaproteobacteria</taxon>
        <taxon>Oceanospirillales</taxon>
        <taxon>Oceanospirillaceae</taxon>
        <taxon>Litoribrevibacter</taxon>
    </lineage>
</organism>
<feature type="compositionally biased region" description="Basic and acidic residues" evidence="1">
    <location>
        <begin position="23"/>
        <end position="33"/>
    </location>
</feature>
<reference evidence="2" key="1">
    <citation type="journal article" date="2014" name="Int. J. Syst. Evol. Microbiol.">
        <title>Complete genome sequence of Corynebacterium casei LMG S-19264T (=DSM 44701T), isolated from a smear-ripened cheese.</title>
        <authorList>
            <consortium name="US DOE Joint Genome Institute (JGI-PGF)"/>
            <person name="Walter F."/>
            <person name="Albersmeier A."/>
            <person name="Kalinowski J."/>
            <person name="Ruckert C."/>
        </authorList>
    </citation>
    <scope>NUCLEOTIDE SEQUENCE</scope>
    <source>
        <strain evidence="2">NBRC 110071</strain>
    </source>
</reference>
<dbReference type="AlphaFoldDB" id="A0AA37SBK3"/>
<dbReference type="NCBIfam" id="TIGR01558">
    <property type="entry name" value="sm_term_P27"/>
    <property type="match status" value="1"/>
</dbReference>
<keyword evidence="3" id="KW-1185">Reference proteome</keyword>